<evidence type="ECO:0000313" key="2">
    <source>
        <dbReference type="EMBL" id="TCS63625.1"/>
    </source>
</evidence>
<dbReference type="SUPFAM" id="SSF47413">
    <property type="entry name" value="lambda repressor-like DNA-binding domains"/>
    <property type="match status" value="1"/>
</dbReference>
<sequence length="145" mass="16428">MKRRPPKDHPDPIDIHVGARIKARRTGLRISQSEIGKKLNVTFQQIQKYENGTNRVGASNLYRMSQALDVDVAYFFHDIPKEITHGGHAGDGLSDSAISKFDHDPMSSTESIKLVHNYFRIVNTKVRQRIFQLVKTIAETRDAAT</sequence>
<gene>
    <name evidence="2" type="ORF">EDD55_103248</name>
</gene>
<dbReference type="OrthoDB" id="9797172at2"/>
<dbReference type="InterPro" id="IPR001387">
    <property type="entry name" value="Cro/C1-type_HTH"/>
</dbReference>
<dbReference type="InterPro" id="IPR010982">
    <property type="entry name" value="Lambda_DNA-bd_dom_sf"/>
</dbReference>
<dbReference type="CDD" id="cd00093">
    <property type="entry name" value="HTH_XRE"/>
    <property type="match status" value="1"/>
</dbReference>
<keyword evidence="3" id="KW-1185">Reference proteome</keyword>
<dbReference type="GO" id="GO:0003677">
    <property type="term" value="F:DNA binding"/>
    <property type="evidence" value="ECO:0007669"/>
    <property type="project" value="InterPro"/>
</dbReference>
<dbReference type="Gene3D" id="1.10.260.40">
    <property type="entry name" value="lambda repressor-like DNA-binding domains"/>
    <property type="match status" value="1"/>
</dbReference>
<comment type="caution">
    <text evidence="2">The sequence shown here is derived from an EMBL/GenBank/DDBJ whole genome shotgun (WGS) entry which is preliminary data.</text>
</comment>
<reference evidence="2 3" key="1">
    <citation type="submission" date="2019-03" db="EMBL/GenBank/DDBJ databases">
        <title>Genomic Encyclopedia of Type Strains, Phase IV (KMG-IV): sequencing the most valuable type-strain genomes for metagenomic binning, comparative biology and taxonomic classification.</title>
        <authorList>
            <person name="Goeker M."/>
        </authorList>
    </citation>
    <scope>NUCLEOTIDE SEQUENCE [LARGE SCALE GENOMIC DNA]</scope>
    <source>
        <strain evidence="2 3">DSM 101688</strain>
    </source>
</reference>
<feature type="domain" description="HTH cro/C1-type" evidence="1">
    <location>
        <begin position="21"/>
        <end position="75"/>
    </location>
</feature>
<dbReference type="Pfam" id="PF01381">
    <property type="entry name" value="HTH_3"/>
    <property type="match status" value="1"/>
</dbReference>
<proteinExistence type="predicted"/>
<dbReference type="PROSITE" id="PS50943">
    <property type="entry name" value="HTH_CROC1"/>
    <property type="match status" value="1"/>
</dbReference>
<evidence type="ECO:0000313" key="3">
    <source>
        <dbReference type="Proteomes" id="UP000295304"/>
    </source>
</evidence>
<dbReference type="EMBL" id="SLZW01000003">
    <property type="protein sequence ID" value="TCS63625.1"/>
    <property type="molecule type" value="Genomic_DNA"/>
</dbReference>
<dbReference type="RefSeq" id="WP_132938588.1">
    <property type="nucleotide sequence ID" value="NZ_CP119676.1"/>
</dbReference>
<accession>A0A4R3JDX3</accession>
<protein>
    <submittedName>
        <fullName evidence="2">Transcriptional regulator with XRE-family HTH domain</fullName>
    </submittedName>
</protein>
<dbReference type="Proteomes" id="UP000295304">
    <property type="component" value="Unassembled WGS sequence"/>
</dbReference>
<organism evidence="2 3">
    <name type="scientific">Varunaivibrio sulfuroxidans</name>
    <dbReference type="NCBI Taxonomy" id="1773489"/>
    <lineage>
        <taxon>Bacteria</taxon>
        <taxon>Pseudomonadati</taxon>
        <taxon>Pseudomonadota</taxon>
        <taxon>Alphaproteobacteria</taxon>
        <taxon>Rhodospirillales</taxon>
        <taxon>Magnetovibrionaceae</taxon>
        <taxon>Varunaivibrio</taxon>
    </lineage>
</organism>
<name>A0A4R3JDX3_9PROT</name>
<dbReference type="AlphaFoldDB" id="A0A4R3JDX3"/>
<dbReference type="SMART" id="SM00530">
    <property type="entry name" value="HTH_XRE"/>
    <property type="match status" value="1"/>
</dbReference>
<evidence type="ECO:0000259" key="1">
    <source>
        <dbReference type="PROSITE" id="PS50943"/>
    </source>
</evidence>